<evidence type="ECO:0000313" key="2">
    <source>
        <dbReference type="EMBL" id="KYG71645.1"/>
    </source>
</evidence>
<feature type="region of interest" description="Disordered" evidence="1">
    <location>
        <begin position="45"/>
        <end position="79"/>
    </location>
</feature>
<feature type="compositionally biased region" description="Basic and acidic residues" evidence="1">
    <location>
        <begin position="49"/>
        <end position="79"/>
    </location>
</feature>
<comment type="caution">
    <text evidence="2">The sequence shown here is derived from an EMBL/GenBank/DDBJ whole genome shotgun (WGS) entry which is preliminary data.</text>
</comment>
<accession>A0A150WYT2</accession>
<dbReference type="OrthoDB" id="983051at2"/>
<keyword evidence="3" id="KW-1185">Reference proteome</keyword>
<protein>
    <submittedName>
        <fullName evidence="2">Uncharacterized protein</fullName>
    </submittedName>
</protein>
<name>A0A150WYT2_ROSEK</name>
<evidence type="ECO:0000256" key="1">
    <source>
        <dbReference type="SAM" id="MobiDB-lite"/>
    </source>
</evidence>
<dbReference type="AlphaFoldDB" id="A0A150WYT2"/>
<sequence>MGITRLKRKARRNKQRSADRVNKIKQLTSTPVIAKIDAEALKASFETSTKAEAKPKAKKEEAEKPAPKKAAKAEEKTEE</sequence>
<organism evidence="2 3">
    <name type="scientific">Roseivirga ehrenbergii (strain DSM 102268 / JCM 13514 / KCTC 12282 / NCIMB 14502 / KMM 6017)</name>
    <dbReference type="NCBI Taxonomy" id="279360"/>
    <lineage>
        <taxon>Bacteria</taxon>
        <taxon>Pseudomonadati</taxon>
        <taxon>Bacteroidota</taxon>
        <taxon>Cytophagia</taxon>
        <taxon>Cytophagales</taxon>
        <taxon>Roseivirgaceae</taxon>
        <taxon>Roseivirga</taxon>
    </lineage>
</organism>
<evidence type="ECO:0000313" key="3">
    <source>
        <dbReference type="Proteomes" id="UP000075583"/>
    </source>
</evidence>
<dbReference type="RefSeq" id="WP_062593583.1">
    <property type="nucleotide sequence ID" value="NZ_LQZQ01000050.1"/>
</dbReference>
<feature type="compositionally biased region" description="Basic residues" evidence="1">
    <location>
        <begin position="1"/>
        <end position="15"/>
    </location>
</feature>
<dbReference type="EMBL" id="LQZQ01000050">
    <property type="protein sequence ID" value="KYG71645.1"/>
    <property type="molecule type" value="Genomic_DNA"/>
</dbReference>
<dbReference type="STRING" id="279360.MB14_10015"/>
<dbReference type="Proteomes" id="UP000075583">
    <property type="component" value="Unassembled WGS sequence"/>
</dbReference>
<feature type="region of interest" description="Disordered" evidence="1">
    <location>
        <begin position="1"/>
        <end position="23"/>
    </location>
</feature>
<gene>
    <name evidence="2" type="ORF">MB14_10015</name>
</gene>
<reference evidence="2" key="1">
    <citation type="submission" date="2016-01" db="EMBL/GenBank/DDBJ databases">
        <title>Genome sequencing of Roseivirga ehrenbergii KMM 6017.</title>
        <authorList>
            <person name="Selvaratnam C."/>
            <person name="Thevarajoo S."/>
            <person name="Goh K.M."/>
            <person name="Ee R."/>
            <person name="Chan K.-G."/>
            <person name="Chong C.S."/>
        </authorList>
    </citation>
    <scope>NUCLEOTIDE SEQUENCE [LARGE SCALE GENOMIC DNA]</scope>
    <source>
        <strain evidence="2">KMM 6017</strain>
    </source>
</reference>
<proteinExistence type="predicted"/>